<proteinExistence type="predicted"/>
<dbReference type="RefSeq" id="WP_104507606.1">
    <property type="nucleotide sequence ID" value="NZ_JACIGC010000009.1"/>
</dbReference>
<dbReference type="Gene3D" id="2.60.40.2020">
    <property type="match status" value="1"/>
</dbReference>
<sequence length="133" mass="14153">MISLNFSKTLAALALASPLLVGGPARAEPLRLTEADAGKSFALRVGDEVEVRLGETASTGFVWSEQADGAPGLKKLGRDSDYPKPLPGAPGAAIFRYRAEVSGATVLSLRCARGWEKNQPPVQEFSARFDIRP</sequence>
<evidence type="ECO:0000313" key="4">
    <source>
        <dbReference type="EMBL" id="PPQ31492.1"/>
    </source>
</evidence>
<keyword evidence="1" id="KW-0646">Protease inhibitor</keyword>
<evidence type="ECO:0000313" key="5">
    <source>
        <dbReference type="Proteomes" id="UP000239089"/>
    </source>
</evidence>
<keyword evidence="2" id="KW-0789">Thiol protease inhibitor</keyword>
<dbReference type="OrthoDB" id="7872263at2"/>
<accession>A0A2S6NA46</accession>
<dbReference type="InterPro" id="IPR036331">
    <property type="entry name" value="Chagasin-like_sf"/>
</dbReference>
<comment type="caution">
    <text evidence="4">The sequence shown here is derived from an EMBL/GenBank/DDBJ whole genome shotgun (WGS) entry which is preliminary data.</text>
</comment>
<dbReference type="EMBL" id="NHSJ01000057">
    <property type="protein sequence ID" value="PPQ31492.1"/>
    <property type="molecule type" value="Genomic_DNA"/>
</dbReference>
<dbReference type="GO" id="GO:0004869">
    <property type="term" value="F:cysteine-type endopeptidase inhibitor activity"/>
    <property type="evidence" value="ECO:0007669"/>
    <property type="project" value="UniProtKB-KW"/>
</dbReference>
<dbReference type="Proteomes" id="UP000239089">
    <property type="component" value="Unassembled WGS sequence"/>
</dbReference>
<dbReference type="SUPFAM" id="SSF141066">
    <property type="entry name" value="ICP-like"/>
    <property type="match status" value="1"/>
</dbReference>
<reference evidence="4 5" key="1">
    <citation type="journal article" date="2018" name="Arch. Microbiol.">
        <title>New insights into the metabolic potential of the phototrophic purple bacterium Rhodopila globiformis DSM 161(T) from its draft genome sequence and evidence for a vanadium-dependent nitrogenase.</title>
        <authorList>
            <person name="Imhoff J.F."/>
            <person name="Rahn T."/>
            <person name="Kunzel S."/>
            <person name="Neulinger S.C."/>
        </authorList>
    </citation>
    <scope>NUCLEOTIDE SEQUENCE [LARGE SCALE GENOMIC DNA]</scope>
    <source>
        <strain evidence="4 5">DSM 16996</strain>
    </source>
</reference>
<dbReference type="AlphaFoldDB" id="A0A2S6NA46"/>
<evidence type="ECO:0000256" key="2">
    <source>
        <dbReference type="ARBA" id="ARBA00022704"/>
    </source>
</evidence>
<evidence type="ECO:0000259" key="3">
    <source>
        <dbReference type="Pfam" id="PF09394"/>
    </source>
</evidence>
<organism evidence="4 5">
    <name type="scientific">Rhodoblastus sphagnicola</name>
    <dbReference type="NCBI Taxonomy" id="333368"/>
    <lineage>
        <taxon>Bacteria</taxon>
        <taxon>Pseudomonadati</taxon>
        <taxon>Pseudomonadota</taxon>
        <taxon>Alphaproteobacteria</taxon>
        <taxon>Hyphomicrobiales</taxon>
        <taxon>Rhodoblastaceae</taxon>
        <taxon>Rhodoblastus</taxon>
    </lineage>
</organism>
<protein>
    <recommendedName>
        <fullName evidence="3">Proteinase inhibitor I42 chagasin domain-containing protein</fullName>
    </recommendedName>
</protein>
<keyword evidence="5" id="KW-1185">Reference proteome</keyword>
<dbReference type="InterPro" id="IPR018990">
    <property type="entry name" value="Prot_inh_I42_chagasin"/>
</dbReference>
<dbReference type="Pfam" id="PF09394">
    <property type="entry name" value="Inhibitor_I42"/>
    <property type="match status" value="1"/>
</dbReference>
<evidence type="ECO:0000256" key="1">
    <source>
        <dbReference type="ARBA" id="ARBA00022690"/>
    </source>
</evidence>
<name>A0A2S6NA46_9HYPH</name>
<feature type="domain" description="Proteinase inhibitor I42 chagasin" evidence="3">
    <location>
        <begin position="43"/>
        <end position="126"/>
    </location>
</feature>
<gene>
    <name evidence="4" type="ORF">CCR94_09360</name>
</gene>